<dbReference type="AlphaFoldDB" id="A0A448ZF57"/>
<evidence type="ECO:0000313" key="4">
    <source>
        <dbReference type="Proteomes" id="UP000291116"/>
    </source>
</evidence>
<protein>
    <recommendedName>
        <fullName evidence="2">Inositol polyphosphate-related phosphatase domain-containing protein</fullName>
    </recommendedName>
</protein>
<dbReference type="SUPFAM" id="SSF49562">
    <property type="entry name" value="C2 domain (Calcium/lipid-binding domain, CaLB)"/>
    <property type="match status" value="1"/>
</dbReference>
<accession>A0A448ZF57</accession>
<dbReference type="InterPro" id="IPR046985">
    <property type="entry name" value="IP5"/>
</dbReference>
<dbReference type="Pfam" id="PF22669">
    <property type="entry name" value="Exo_endo_phos2"/>
    <property type="match status" value="1"/>
</dbReference>
<evidence type="ECO:0000259" key="2">
    <source>
        <dbReference type="SMART" id="SM00128"/>
    </source>
</evidence>
<dbReference type="Proteomes" id="UP000291116">
    <property type="component" value="Unassembled WGS sequence"/>
</dbReference>
<proteinExistence type="predicted"/>
<dbReference type="GO" id="GO:0046856">
    <property type="term" value="P:phosphatidylinositol dephosphorylation"/>
    <property type="evidence" value="ECO:0007669"/>
    <property type="project" value="InterPro"/>
</dbReference>
<evidence type="ECO:0000256" key="1">
    <source>
        <dbReference type="SAM" id="MobiDB-lite"/>
    </source>
</evidence>
<sequence length="711" mass="79775">MGNEEPNEESISEWIPKSGATNLVLQNQEYPIKAKHGTSTNKMIVDETKGANEGDDNDDAKFHIIAIGMQEATFELREATKSLKGKFQKVTNAVEQVTKDQDHNSQGRPSSAKFKELISPLYDRDSSLREKEEELKSDLDGGKVQADTEFLHQMLGNHLPGYTRAVSYQRGQMRLMIFYDDDEISLDVLSVKAQNTGRAGLANKGGIVAECEIDSGTRISFLTAHLEAHEGLSKYNTRCSTIGDILKGTASSLLDSYCCDVSMTSHFMFAMGDLNFRTRLPNHAIGSDEHLKEAHKLAEMKDWDALNKYDELSFALREKECFVGFSTPRCDFPPTFKVDRKDGYSYVSKRSPSYTDRILYKANHRLAPMIDLLAYGPIDRFTTSDHKPVRGAYEIQLNQKLKSRPILTKRYKKSMALISSTSALVRKVKKLSTSKQKRAKMAKQKSNQVHSEKFHMFLSSISCEIAQDDSTSSHPPSPRVTLVSTPTDAMTSENKMNRFKVWYQKSAGRFRAQSVSKWPQTTTIGNTYCPRWDKEIAIAIQTHLDCGSPVDLTGAMLHILVHDARDFVTLIGSCTLNLASLITSSDNEKRESNSSNNTFGGYNSPSFKERLKRMSESVMKITEASLFTLSERSSKEMRGRTSSVTFSPRSSEKASSAIGLADSYAEIVPLHHVFDEALLKNGKEVGRIKFKVDTWWLNDGDFAHLPARSMR</sequence>
<feature type="region of interest" description="Disordered" evidence="1">
    <location>
        <begin position="96"/>
        <end position="116"/>
    </location>
</feature>
<dbReference type="InterPro" id="IPR035892">
    <property type="entry name" value="C2_domain_sf"/>
</dbReference>
<name>A0A448ZF57_9STRA</name>
<reference evidence="3 4" key="1">
    <citation type="submission" date="2019-01" db="EMBL/GenBank/DDBJ databases">
        <authorList>
            <person name="Ferrante I. M."/>
        </authorList>
    </citation>
    <scope>NUCLEOTIDE SEQUENCE [LARGE SCALE GENOMIC DNA]</scope>
    <source>
        <strain evidence="3 4">B856</strain>
    </source>
</reference>
<gene>
    <name evidence="3" type="ORF">PSNMU_V1.4_AUG-EV-PASAV3_0075120</name>
</gene>
<dbReference type="SUPFAM" id="SSF56219">
    <property type="entry name" value="DNase I-like"/>
    <property type="match status" value="1"/>
</dbReference>
<dbReference type="PANTHER" id="PTHR11200">
    <property type="entry name" value="INOSITOL 5-PHOSPHATASE"/>
    <property type="match status" value="1"/>
</dbReference>
<dbReference type="PANTHER" id="PTHR11200:SF275">
    <property type="entry name" value="LD06095P"/>
    <property type="match status" value="1"/>
</dbReference>
<dbReference type="Gene3D" id="3.60.10.10">
    <property type="entry name" value="Endonuclease/exonuclease/phosphatase"/>
    <property type="match status" value="1"/>
</dbReference>
<keyword evidence="4" id="KW-1185">Reference proteome</keyword>
<feature type="domain" description="Inositol polyphosphate-related phosphatase" evidence="2">
    <location>
        <begin position="98"/>
        <end position="402"/>
    </location>
</feature>
<dbReference type="GO" id="GO:0004439">
    <property type="term" value="F:phosphatidylinositol-4,5-bisphosphate 5-phosphatase activity"/>
    <property type="evidence" value="ECO:0007669"/>
    <property type="project" value="TreeGrafter"/>
</dbReference>
<dbReference type="InterPro" id="IPR000300">
    <property type="entry name" value="IPPc"/>
</dbReference>
<dbReference type="InterPro" id="IPR036691">
    <property type="entry name" value="Endo/exonu/phosph_ase_sf"/>
</dbReference>
<evidence type="ECO:0000313" key="3">
    <source>
        <dbReference type="EMBL" id="VEU40611.1"/>
    </source>
</evidence>
<organism evidence="3 4">
    <name type="scientific">Pseudo-nitzschia multistriata</name>
    <dbReference type="NCBI Taxonomy" id="183589"/>
    <lineage>
        <taxon>Eukaryota</taxon>
        <taxon>Sar</taxon>
        <taxon>Stramenopiles</taxon>
        <taxon>Ochrophyta</taxon>
        <taxon>Bacillariophyta</taxon>
        <taxon>Bacillariophyceae</taxon>
        <taxon>Bacillariophycidae</taxon>
        <taxon>Bacillariales</taxon>
        <taxon>Bacillariaceae</taxon>
        <taxon>Pseudo-nitzschia</taxon>
    </lineage>
</organism>
<dbReference type="SMART" id="SM00128">
    <property type="entry name" value="IPPc"/>
    <property type="match status" value="1"/>
</dbReference>
<dbReference type="OrthoDB" id="62798at2759"/>
<dbReference type="EMBL" id="CAACVS010000291">
    <property type="protein sequence ID" value="VEU40611.1"/>
    <property type="molecule type" value="Genomic_DNA"/>
</dbReference>